<feature type="region of interest" description="Disordered" evidence="1">
    <location>
        <begin position="78"/>
        <end position="112"/>
    </location>
</feature>
<dbReference type="Proteomes" id="UP001178507">
    <property type="component" value="Unassembled WGS sequence"/>
</dbReference>
<name>A0AA36IGL0_9DINO</name>
<evidence type="ECO:0000313" key="3">
    <source>
        <dbReference type="Proteomes" id="UP001178507"/>
    </source>
</evidence>
<feature type="compositionally biased region" description="Basic residues" evidence="1">
    <location>
        <begin position="275"/>
        <end position="285"/>
    </location>
</feature>
<feature type="compositionally biased region" description="Basic and acidic residues" evidence="1">
    <location>
        <begin position="286"/>
        <end position="324"/>
    </location>
</feature>
<dbReference type="AlphaFoldDB" id="A0AA36IGL0"/>
<feature type="compositionally biased region" description="Low complexity" evidence="1">
    <location>
        <begin position="78"/>
        <end position="91"/>
    </location>
</feature>
<comment type="caution">
    <text evidence="2">The sequence shown here is derived from an EMBL/GenBank/DDBJ whole genome shotgun (WGS) entry which is preliminary data.</text>
</comment>
<feature type="compositionally biased region" description="Basic and acidic residues" evidence="1">
    <location>
        <begin position="232"/>
        <end position="243"/>
    </location>
</feature>
<sequence length="344" mass="38102">MTKGAGPKLEDLFGVTERGGDRGLAFSTEDPMIWKEFWHDDWVESDLHIGCDMGDGTFSPDKESMPHHIKVRSLPRRALAASSASGASPGTPGMPGPPGMPGTPLPAPGTPIPMTMGTVAQSAETALVQATVHRNPQEAKAARLELLRAFEESLPTQDEVYEREVSKMLLPEHLRPKPEVAWVPVYDAPSFVAAPADRYRERPGASAWDAGKGKGTGKGTVEEEEEMPPWPDVKEVLGVKEEAPPEEEEAEEEEENRKGKKKKKEKGEGKEKKEKKEKKNKKEKKEKKEKGAKEKESKKSEPKELKEPKERKPKAKAEAKEKPKAKPKASRNKRRKGELPEDSD</sequence>
<organism evidence="2 3">
    <name type="scientific">Effrenium voratum</name>
    <dbReference type="NCBI Taxonomy" id="2562239"/>
    <lineage>
        <taxon>Eukaryota</taxon>
        <taxon>Sar</taxon>
        <taxon>Alveolata</taxon>
        <taxon>Dinophyceae</taxon>
        <taxon>Suessiales</taxon>
        <taxon>Symbiodiniaceae</taxon>
        <taxon>Effrenium</taxon>
    </lineage>
</organism>
<feature type="compositionally biased region" description="Acidic residues" evidence="1">
    <location>
        <begin position="244"/>
        <end position="254"/>
    </location>
</feature>
<evidence type="ECO:0000313" key="2">
    <source>
        <dbReference type="EMBL" id="CAJ1387276.1"/>
    </source>
</evidence>
<proteinExistence type="predicted"/>
<feature type="compositionally biased region" description="Basic and acidic residues" evidence="1">
    <location>
        <begin position="265"/>
        <end position="274"/>
    </location>
</feature>
<dbReference type="EMBL" id="CAUJNA010001491">
    <property type="protein sequence ID" value="CAJ1387276.1"/>
    <property type="molecule type" value="Genomic_DNA"/>
</dbReference>
<evidence type="ECO:0000256" key="1">
    <source>
        <dbReference type="SAM" id="MobiDB-lite"/>
    </source>
</evidence>
<feature type="region of interest" description="Disordered" evidence="1">
    <location>
        <begin position="200"/>
        <end position="344"/>
    </location>
</feature>
<keyword evidence="3" id="KW-1185">Reference proteome</keyword>
<feature type="compositionally biased region" description="Basic residues" evidence="1">
    <location>
        <begin position="325"/>
        <end position="336"/>
    </location>
</feature>
<protein>
    <submittedName>
        <fullName evidence="2">Uncharacterized protein</fullName>
    </submittedName>
</protein>
<accession>A0AA36IGL0</accession>
<gene>
    <name evidence="2" type="ORF">EVOR1521_LOCUS13392</name>
</gene>
<feature type="compositionally biased region" description="Pro residues" evidence="1">
    <location>
        <begin position="92"/>
        <end position="111"/>
    </location>
</feature>
<reference evidence="2" key="1">
    <citation type="submission" date="2023-08" db="EMBL/GenBank/DDBJ databases">
        <authorList>
            <person name="Chen Y."/>
            <person name="Shah S."/>
            <person name="Dougan E. K."/>
            <person name="Thang M."/>
            <person name="Chan C."/>
        </authorList>
    </citation>
    <scope>NUCLEOTIDE SEQUENCE</scope>
</reference>